<feature type="signal peptide" evidence="1">
    <location>
        <begin position="1"/>
        <end position="24"/>
    </location>
</feature>
<accession>A0A8J2WX91</accession>
<gene>
    <name evidence="2" type="ORF">PECAL_2P26460</name>
</gene>
<evidence type="ECO:0000256" key="1">
    <source>
        <dbReference type="SAM" id="SignalP"/>
    </source>
</evidence>
<feature type="chain" id="PRO_5035318861" evidence="1">
    <location>
        <begin position="25"/>
        <end position="289"/>
    </location>
</feature>
<evidence type="ECO:0000313" key="2">
    <source>
        <dbReference type="EMBL" id="CAH0369520.1"/>
    </source>
</evidence>
<reference evidence="2" key="1">
    <citation type="submission" date="2021-11" db="EMBL/GenBank/DDBJ databases">
        <authorList>
            <consortium name="Genoscope - CEA"/>
            <person name="William W."/>
        </authorList>
    </citation>
    <scope>NUCLEOTIDE SEQUENCE</scope>
</reference>
<dbReference type="AlphaFoldDB" id="A0A8J2WX91"/>
<sequence length="289" mass="31137">MARSCYGLLLIAAMGLPNMAIAKASQPALQLLVAGTAFLQVAHAVRPKQALGVNCRGGSTQTSPPEKALGILRRCGASRYGRPSPREATEALVRVLDAFEAAPRVLDVGNSVIVPSTDDIALKMEERQDIDLCRSNDWSQFLRGAAWRPVFHASVEALDAARRYLSCPTPSPPPGSAGSFLGHNVKRTFGGDGTYLQKRPFLLGLLRVRTWGRYRYMAAGGGAPACTMVAPERVGLRLLGVPLPSWDVRPRSATSRPPVLEAHTWCFADETLCVTRAADGSYGVWLRVG</sequence>
<protein>
    <submittedName>
        <fullName evidence="2">Uncharacterized protein</fullName>
    </submittedName>
</protein>
<keyword evidence="3" id="KW-1185">Reference proteome</keyword>
<dbReference type="EMBL" id="CAKKNE010000002">
    <property type="protein sequence ID" value="CAH0369520.1"/>
    <property type="molecule type" value="Genomic_DNA"/>
</dbReference>
<keyword evidence="1" id="KW-0732">Signal</keyword>
<comment type="caution">
    <text evidence="2">The sequence shown here is derived from an EMBL/GenBank/DDBJ whole genome shotgun (WGS) entry which is preliminary data.</text>
</comment>
<proteinExistence type="predicted"/>
<dbReference type="Proteomes" id="UP000789595">
    <property type="component" value="Unassembled WGS sequence"/>
</dbReference>
<name>A0A8J2WX91_9STRA</name>
<organism evidence="2 3">
    <name type="scientific">Pelagomonas calceolata</name>
    <dbReference type="NCBI Taxonomy" id="35677"/>
    <lineage>
        <taxon>Eukaryota</taxon>
        <taxon>Sar</taxon>
        <taxon>Stramenopiles</taxon>
        <taxon>Ochrophyta</taxon>
        <taxon>Pelagophyceae</taxon>
        <taxon>Pelagomonadales</taxon>
        <taxon>Pelagomonadaceae</taxon>
        <taxon>Pelagomonas</taxon>
    </lineage>
</organism>
<evidence type="ECO:0000313" key="3">
    <source>
        <dbReference type="Proteomes" id="UP000789595"/>
    </source>
</evidence>